<comment type="similarity">
    <text evidence="7">Belongs to the binding-protein-dependent transport system permease family.</text>
</comment>
<evidence type="ECO:0000313" key="10">
    <source>
        <dbReference type="Proteomes" id="UP000326702"/>
    </source>
</evidence>
<dbReference type="PROSITE" id="PS50928">
    <property type="entry name" value="ABC_TM1"/>
    <property type="match status" value="1"/>
</dbReference>
<dbReference type="PANTHER" id="PTHR43227">
    <property type="entry name" value="BLL4140 PROTEIN"/>
    <property type="match status" value="1"/>
</dbReference>
<dbReference type="InterPro" id="IPR035906">
    <property type="entry name" value="MetI-like_sf"/>
</dbReference>
<comment type="subcellular location">
    <subcellularLocation>
        <location evidence="1 7">Cell membrane</location>
        <topology evidence="1 7">Multi-pass membrane protein</topology>
    </subcellularLocation>
</comment>
<sequence>MVGTSLGQALPMAPPLATSTFSQASGTLLGAIGAVAGFLAILAVIFFVAGRVTGRLQKPLAVIICLVPALFLLLLGLIVPAITTINNSFKNQQFLGELGTKYVGLKNYQFAFTDSYTLQTILRTFLWLIIVPTITVIIGLVAALLLDRMRRNAVPKTLLFLPTAISFVGASVIWGYVYDYRAPGSPQTGLLSAVVMKLGWHNPPHWLISSPINTFLLMVIMIWIQVGFAMVVLNAALKSIPDEIIESARLEGASGFRLFRTIQVPMIRSTVVVVLTTVMITTLKVFDIVFTVTNGNYNTDVLARQMYADMFVTSQVSRGSALAVILFVIVLPLMFYNIRQLRRERTER</sequence>
<gene>
    <name evidence="9" type="ORF">KDY119_00232</name>
</gene>
<dbReference type="GO" id="GO:0055085">
    <property type="term" value="P:transmembrane transport"/>
    <property type="evidence" value="ECO:0007669"/>
    <property type="project" value="InterPro"/>
</dbReference>
<keyword evidence="6 7" id="KW-0472">Membrane</keyword>
<keyword evidence="5 7" id="KW-1133">Transmembrane helix</keyword>
<evidence type="ECO:0000256" key="7">
    <source>
        <dbReference type="RuleBase" id="RU363032"/>
    </source>
</evidence>
<proteinExistence type="inferred from homology"/>
<keyword evidence="4 7" id="KW-0812">Transmembrane</keyword>
<dbReference type="EMBL" id="CP045529">
    <property type="protein sequence ID" value="QFU96745.1"/>
    <property type="molecule type" value="Genomic_DNA"/>
</dbReference>
<feature type="transmembrane region" description="Helical" evidence="7">
    <location>
        <begin position="158"/>
        <end position="177"/>
    </location>
</feature>
<feature type="transmembrane region" description="Helical" evidence="7">
    <location>
        <begin position="125"/>
        <end position="146"/>
    </location>
</feature>
<dbReference type="InterPro" id="IPR050809">
    <property type="entry name" value="UgpAE/MalFG_permease"/>
</dbReference>
<keyword evidence="3" id="KW-1003">Cell membrane</keyword>
<keyword evidence="10" id="KW-1185">Reference proteome</keyword>
<reference evidence="9 10" key="1">
    <citation type="submission" date="2019-10" db="EMBL/GenBank/DDBJ databases">
        <title>Genome sequence of Luteimicrobium xylanilyticum HY-24.</title>
        <authorList>
            <person name="Kim D.Y."/>
            <person name="Park H.-Y."/>
        </authorList>
    </citation>
    <scope>NUCLEOTIDE SEQUENCE [LARGE SCALE GENOMIC DNA]</scope>
    <source>
        <strain evidence="9 10">HY-24</strain>
    </source>
</reference>
<dbReference type="AlphaFoldDB" id="A0A5P9Q8K6"/>
<feature type="transmembrane region" description="Helical" evidence="7">
    <location>
        <begin position="60"/>
        <end position="82"/>
    </location>
</feature>
<feature type="transmembrane region" description="Helical" evidence="7">
    <location>
        <begin position="319"/>
        <end position="338"/>
    </location>
</feature>
<dbReference type="Proteomes" id="UP000326702">
    <property type="component" value="Chromosome"/>
</dbReference>
<organism evidence="9 10">
    <name type="scientific">Luteimicrobium xylanilyticum</name>
    <dbReference type="NCBI Taxonomy" id="1133546"/>
    <lineage>
        <taxon>Bacteria</taxon>
        <taxon>Bacillati</taxon>
        <taxon>Actinomycetota</taxon>
        <taxon>Actinomycetes</taxon>
        <taxon>Micrococcales</taxon>
        <taxon>Luteimicrobium</taxon>
    </lineage>
</organism>
<name>A0A5P9Q8K6_9MICO</name>
<dbReference type="CDD" id="cd06261">
    <property type="entry name" value="TM_PBP2"/>
    <property type="match status" value="1"/>
</dbReference>
<protein>
    <submittedName>
        <fullName evidence="9">Alpha-glucoside transport system permease protein AglF</fullName>
    </submittedName>
</protein>
<dbReference type="RefSeq" id="WP_227994459.1">
    <property type="nucleotide sequence ID" value="NZ_BAABIH010000013.1"/>
</dbReference>
<keyword evidence="2 7" id="KW-0813">Transport</keyword>
<accession>A0A5P9Q8K6</accession>
<dbReference type="Gene3D" id="1.10.3720.10">
    <property type="entry name" value="MetI-like"/>
    <property type="match status" value="1"/>
</dbReference>
<evidence type="ECO:0000313" key="9">
    <source>
        <dbReference type="EMBL" id="QFU96745.1"/>
    </source>
</evidence>
<feature type="domain" description="ABC transmembrane type-1" evidence="8">
    <location>
        <begin position="121"/>
        <end position="337"/>
    </location>
</feature>
<dbReference type="SUPFAM" id="SSF161098">
    <property type="entry name" value="MetI-like"/>
    <property type="match status" value="1"/>
</dbReference>
<evidence type="ECO:0000256" key="6">
    <source>
        <dbReference type="ARBA" id="ARBA00023136"/>
    </source>
</evidence>
<evidence type="ECO:0000256" key="3">
    <source>
        <dbReference type="ARBA" id="ARBA00022475"/>
    </source>
</evidence>
<dbReference type="KEGG" id="lxl:KDY119_00232"/>
<evidence type="ECO:0000259" key="8">
    <source>
        <dbReference type="PROSITE" id="PS50928"/>
    </source>
</evidence>
<evidence type="ECO:0000256" key="4">
    <source>
        <dbReference type="ARBA" id="ARBA00022692"/>
    </source>
</evidence>
<dbReference type="GO" id="GO:0005886">
    <property type="term" value="C:plasma membrane"/>
    <property type="evidence" value="ECO:0007669"/>
    <property type="project" value="UniProtKB-SubCell"/>
</dbReference>
<dbReference type="PANTHER" id="PTHR43227:SF8">
    <property type="entry name" value="DIACETYLCHITOBIOSE UPTAKE SYSTEM PERMEASE PROTEIN DASB"/>
    <property type="match status" value="1"/>
</dbReference>
<feature type="transmembrane region" description="Helical" evidence="7">
    <location>
        <begin position="215"/>
        <end position="237"/>
    </location>
</feature>
<dbReference type="Pfam" id="PF00528">
    <property type="entry name" value="BPD_transp_1"/>
    <property type="match status" value="1"/>
</dbReference>
<dbReference type="InterPro" id="IPR000515">
    <property type="entry name" value="MetI-like"/>
</dbReference>
<evidence type="ECO:0000256" key="1">
    <source>
        <dbReference type="ARBA" id="ARBA00004651"/>
    </source>
</evidence>
<evidence type="ECO:0000256" key="5">
    <source>
        <dbReference type="ARBA" id="ARBA00022989"/>
    </source>
</evidence>
<feature type="transmembrane region" description="Helical" evidence="7">
    <location>
        <begin position="28"/>
        <end position="48"/>
    </location>
</feature>
<evidence type="ECO:0000256" key="2">
    <source>
        <dbReference type="ARBA" id="ARBA00022448"/>
    </source>
</evidence>